<evidence type="ECO:0000313" key="3">
    <source>
        <dbReference type="Proteomes" id="UP000887575"/>
    </source>
</evidence>
<dbReference type="InterPro" id="IPR052782">
    <property type="entry name" value="Oocyte-zygote_transition_reg"/>
</dbReference>
<dbReference type="SMART" id="SM00194">
    <property type="entry name" value="PTPc"/>
    <property type="match status" value="1"/>
</dbReference>
<proteinExistence type="predicted"/>
<dbReference type="InterPro" id="IPR000242">
    <property type="entry name" value="PTP_cat"/>
</dbReference>
<dbReference type="InterPro" id="IPR029021">
    <property type="entry name" value="Prot-tyrosine_phosphatase-like"/>
</dbReference>
<dbReference type="WBParaSite" id="MBELARI_LOCUS19832">
    <property type="protein sequence ID" value="MBELARI_LOCUS19832"/>
    <property type="gene ID" value="MBELARI_LOCUS19832"/>
</dbReference>
<feature type="domain" description="Tyrosine-protein phosphatase" evidence="1">
    <location>
        <begin position="98"/>
        <end position="153"/>
    </location>
</feature>
<dbReference type="Proteomes" id="UP000887575">
    <property type="component" value="Unassembled WGS sequence"/>
</dbReference>
<feature type="domain" description="Tyrosine specific protein phosphatases" evidence="2">
    <location>
        <begin position="84"/>
        <end position="152"/>
    </location>
</feature>
<dbReference type="PROSITE" id="PS50055">
    <property type="entry name" value="TYR_PHOSPHATASE_PTP"/>
    <property type="match status" value="2"/>
</dbReference>
<accession>A0AAF3F087</accession>
<organism evidence="3 4">
    <name type="scientific">Mesorhabditis belari</name>
    <dbReference type="NCBI Taxonomy" id="2138241"/>
    <lineage>
        <taxon>Eukaryota</taxon>
        <taxon>Metazoa</taxon>
        <taxon>Ecdysozoa</taxon>
        <taxon>Nematoda</taxon>
        <taxon>Chromadorea</taxon>
        <taxon>Rhabditida</taxon>
        <taxon>Rhabditina</taxon>
        <taxon>Rhabditomorpha</taxon>
        <taxon>Rhabditoidea</taxon>
        <taxon>Rhabditidae</taxon>
        <taxon>Mesorhabditinae</taxon>
        <taxon>Mesorhabditis</taxon>
    </lineage>
</organism>
<dbReference type="PANTHER" id="PTHR46163">
    <property type="entry name" value="TYROSINE-PROTEIN PHOSPHATASE-RELATED"/>
    <property type="match status" value="1"/>
</dbReference>
<protein>
    <recommendedName>
        <fullName evidence="5">Tyrosine-protein phosphatase domain-containing protein</fullName>
    </recommendedName>
</protein>
<evidence type="ECO:0000313" key="4">
    <source>
        <dbReference type="WBParaSite" id="MBELARI_LOCUS19832"/>
    </source>
</evidence>
<dbReference type="PROSITE" id="PS50056">
    <property type="entry name" value="TYR_PHOSPHATASE_2"/>
    <property type="match status" value="1"/>
</dbReference>
<dbReference type="SUPFAM" id="SSF52799">
    <property type="entry name" value="(Phosphotyrosine protein) phosphatases II"/>
    <property type="match status" value="1"/>
</dbReference>
<sequence>MKTHVPPNLEYPSFTANPERNRYKDVVCIEPTQITVTLLSPPEATIGDHWRFVHQEGVIVIAVLCQFVEGGKAKCTQYWPMKQDEFVNHGKKYAQGAIMAHYSAGVGRTGSVMAVNCVITRLLKGRETRLVDVFKDFPAQRASSVQTETQYVL</sequence>
<dbReference type="Gene3D" id="3.90.190.10">
    <property type="entry name" value="Protein tyrosine phosphatase superfamily"/>
    <property type="match status" value="2"/>
</dbReference>
<reference evidence="4" key="1">
    <citation type="submission" date="2024-02" db="UniProtKB">
        <authorList>
            <consortium name="WormBaseParasite"/>
        </authorList>
    </citation>
    <scope>IDENTIFICATION</scope>
</reference>
<evidence type="ECO:0000259" key="1">
    <source>
        <dbReference type="PROSITE" id="PS50055"/>
    </source>
</evidence>
<evidence type="ECO:0008006" key="5">
    <source>
        <dbReference type="Google" id="ProtNLM"/>
    </source>
</evidence>
<keyword evidence="3" id="KW-1185">Reference proteome</keyword>
<dbReference type="AlphaFoldDB" id="A0AAF3F087"/>
<name>A0AAF3F087_9BILA</name>
<evidence type="ECO:0000259" key="2">
    <source>
        <dbReference type="PROSITE" id="PS50056"/>
    </source>
</evidence>
<dbReference type="GO" id="GO:0004725">
    <property type="term" value="F:protein tyrosine phosphatase activity"/>
    <property type="evidence" value="ECO:0007669"/>
    <property type="project" value="InterPro"/>
</dbReference>
<feature type="domain" description="Tyrosine-protein phosphatase" evidence="1">
    <location>
        <begin position="32"/>
        <end position="90"/>
    </location>
</feature>
<dbReference type="Pfam" id="PF00102">
    <property type="entry name" value="Y_phosphatase"/>
    <property type="match status" value="1"/>
</dbReference>
<dbReference type="InterPro" id="IPR000387">
    <property type="entry name" value="Tyr_Pase_dom"/>
</dbReference>